<feature type="domain" description="ABC-type glycine betaine transport system substrate-binding" evidence="2">
    <location>
        <begin position="31"/>
        <end position="305"/>
    </location>
</feature>
<name>A0ABV7R2P9_9RHOB</name>
<comment type="caution">
    <text evidence="3">The sequence shown here is derived from an EMBL/GenBank/DDBJ whole genome shotgun (WGS) entry which is preliminary data.</text>
</comment>
<reference evidence="4" key="1">
    <citation type="journal article" date="2019" name="Int. J. Syst. Evol. Microbiol.">
        <title>The Global Catalogue of Microorganisms (GCM) 10K type strain sequencing project: providing services to taxonomists for standard genome sequencing and annotation.</title>
        <authorList>
            <consortium name="The Broad Institute Genomics Platform"/>
            <consortium name="The Broad Institute Genome Sequencing Center for Infectious Disease"/>
            <person name="Wu L."/>
            <person name="Ma J."/>
        </authorList>
    </citation>
    <scope>NUCLEOTIDE SEQUENCE [LARGE SCALE GENOMIC DNA]</scope>
    <source>
        <strain evidence="4">KCTC 42899</strain>
    </source>
</reference>
<dbReference type="Proteomes" id="UP001595721">
    <property type="component" value="Unassembled WGS sequence"/>
</dbReference>
<evidence type="ECO:0000259" key="2">
    <source>
        <dbReference type="Pfam" id="PF04069"/>
    </source>
</evidence>
<dbReference type="SUPFAM" id="SSF53850">
    <property type="entry name" value="Periplasmic binding protein-like II"/>
    <property type="match status" value="1"/>
</dbReference>
<dbReference type="EMBL" id="JBHRXJ010000007">
    <property type="protein sequence ID" value="MFC3528639.1"/>
    <property type="molecule type" value="Genomic_DNA"/>
</dbReference>
<sequence>MKTYLLATAVALFLAPITMTEARAQDSACGEISIAQMGWTSAEVITEVAKFLLEQGYGCKVTLVASDTIAAITSVTENGRPEIVTDLWLNSAGDPYRKLEESGRMVRLASVLDPGGVEGLWIPTALVEKNPELASIDGVLKHPELVGGVFNTCPDGWGCRVVLDNLVRAMDFEGHGLKIFSHGSGETLASSIGSAIENAQPWFGYYWTPTVVMGKYPMTRVSLGKYDEAAFAALQVPNADDPRPSEFPVAPVLTSVTAEFTKSHPSETEFLRQMSFPTDAMSELLAWKEKNGASAEEAAAHFLTEQPETWSSWLSDDARQKLSALIAN</sequence>
<dbReference type="Pfam" id="PF04069">
    <property type="entry name" value="OpuAC"/>
    <property type="match status" value="1"/>
</dbReference>
<dbReference type="InterPro" id="IPR007210">
    <property type="entry name" value="ABC_Gly_betaine_transp_sub-bd"/>
</dbReference>
<feature type="chain" id="PRO_5046595031" evidence="1">
    <location>
        <begin position="25"/>
        <end position="328"/>
    </location>
</feature>
<evidence type="ECO:0000256" key="1">
    <source>
        <dbReference type="SAM" id="SignalP"/>
    </source>
</evidence>
<accession>A0ABV7R2P9</accession>
<dbReference type="Gene3D" id="3.10.105.10">
    <property type="entry name" value="Dipeptide-binding Protein, Domain 3"/>
    <property type="match status" value="2"/>
</dbReference>
<gene>
    <name evidence="3" type="ORF">ACFOMH_10675</name>
</gene>
<evidence type="ECO:0000313" key="3">
    <source>
        <dbReference type="EMBL" id="MFC3528639.1"/>
    </source>
</evidence>
<dbReference type="RefSeq" id="WP_377744404.1">
    <property type="nucleotide sequence ID" value="NZ_JBHRXJ010000007.1"/>
</dbReference>
<feature type="signal peptide" evidence="1">
    <location>
        <begin position="1"/>
        <end position="24"/>
    </location>
</feature>
<dbReference type="Gene3D" id="3.40.190.100">
    <property type="entry name" value="Glycine betaine-binding periplasmic protein, domain 2"/>
    <property type="match status" value="1"/>
</dbReference>
<proteinExistence type="predicted"/>
<keyword evidence="4" id="KW-1185">Reference proteome</keyword>
<keyword evidence="1" id="KW-0732">Signal</keyword>
<protein>
    <submittedName>
        <fullName evidence="3">Glycine betaine ABC transporter substrate-binding protein</fullName>
    </submittedName>
</protein>
<organism evidence="3 4">
    <name type="scientific">Paracoccus mangrovi</name>
    <dbReference type="NCBI Taxonomy" id="1715645"/>
    <lineage>
        <taxon>Bacteria</taxon>
        <taxon>Pseudomonadati</taxon>
        <taxon>Pseudomonadota</taxon>
        <taxon>Alphaproteobacteria</taxon>
        <taxon>Rhodobacterales</taxon>
        <taxon>Paracoccaceae</taxon>
        <taxon>Paracoccus</taxon>
    </lineage>
</organism>
<evidence type="ECO:0000313" key="4">
    <source>
        <dbReference type="Proteomes" id="UP001595721"/>
    </source>
</evidence>